<dbReference type="Pfam" id="PF00225">
    <property type="entry name" value="Kinesin"/>
    <property type="match status" value="1"/>
</dbReference>
<protein>
    <recommendedName>
        <fullName evidence="10">Kinesin motor domain-containing protein</fullName>
    </recommendedName>
</protein>
<dbReference type="EMBL" id="LSYV01000046">
    <property type="protein sequence ID" value="KXZ46235.1"/>
    <property type="molecule type" value="Genomic_DNA"/>
</dbReference>
<dbReference type="GO" id="GO:0008017">
    <property type="term" value="F:microtubule binding"/>
    <property type="evidence" value="ECO:0007669"/>
    <property type="project" value="InterPro"/>
</dbReference>
<evidence type="ECO:0000256" key="3">
    <source>
        <dbReference type="PROSITE-ProRule" id="PRU00283"/>
    </source>
</evidence>
<evidence type="ECO:0000259" key="6">
    <source>
        <dbReference type="PROSITE" id="PS50021"/>
    </source>
</evidence>
<feature type="coiled-coil region" evidence="4">
    <location>
        <begin position="700"/>
        <end position="734"/>
    </location>
</feature>
<sequence length="969" mass="105130">MSVNTQKRSFASEFIHQTTGLHVPYSNDLNFRQALRDGIILCKILNRVKPNAVQLQSGPDSGLANVQAFLGHITEHMHFPSEARFSLHDLLSEDYDDRPRIVDCILWLKKLHSGYDPTPSPFARDLSDVRAVRDSPRKAQVPAALASAFSNLSNPPPQQTALVPTGPRTMAAVQPNATLAALCTDISNTLMSRLSPGAPVPTQKYDMVVSNVMEQFLSGLTVEYERRLMAKDQELYSSKDALARLQKQFDSMQAELNAISAEMAEQRRNEAKVSEEVVERLRAEMVQVERLLAERTQALEAAQAALGGNDEQRSEREAELQAQLAAALTEIDSVADLRERFARIQKENRDLYNEVQDLKGSIRVFCRVRPCGTTGDSAPSCLDVGLDGELAVFTDKPGDHKIFKYDKIFDGSSSQVAVYEHLEGLVRSVMDGFNVCIFAYGQTGSGKTHTMTGSRVPGDLEGRGVNYRALDDLFQLANTRSGEVRYSMRAQMLEIYNETIQDLLTDYPPGTREYKLLATKPSGQNVTNITQLAVECSEDVVAMMEKGEKNRKTAATQMNSDSSRSHQILTVIVEGENIITGARTSACLHLIDLAGSERTDKSLVEGDRMKEANAINTSLSALGTVMHNLAAKSKHVPFRNSKLTELLADSLSGQAKVCMLMHVAPENSSRGETLSTLNFGNRVASVTLGQAKANVESGRVFEAHEALARKERETAELKEQLRLYREQNAMLRAQLSAQCDMAPPLSARSESFRTANTHMPPDSAASTPASRIRPSITTPRGPAVYGTVQNLEHQIQAQTPRFGRPAAMTPRTSSGAQTARNMPTHDGSLRGSAASTSEQQDRLGPLTRNTTVANKPGNGRGVAIPRLDTASAKAAGLSSGISGSMSARPSAKYGAPSSSGGYGANSSSNQPARPANHRPATSRTSNVYGSANAFSGPVSRSSSVILPEGSLGNTLKRPPMSSRPGSGWK</sequence>
<evidence type="ECO:0000313" key="8">
    <source>
        <dbReference type="EMBL" id="KXZ46235.1"/>
    </source>
</evidence>
<feature type="coiled-coil region" evidence="4">
    <location>
        <begin position="242"/>
        <end position="298"/>
    </location>
</feature>
<feature type="domain" description="Kinesin motor" evidence="7">
    <location>
        <begin position="361"/>
        <end position="686"/>
    </location>
</feature>
<dbReference type="OrthoDB" id="3176171at2759"/>
<dbReference type="Gene3D" id="3.40.850.10">
    <property type="entry name" value="Kinesin motor domain"/>
    <property type="match status" value="1"/>
</dbReference>
<evidence type="ECO:0000256" key="5">
    <source>
        <dbReference type="SAM" id="MobiDB-lite"/>
    </source>
</evidence>
<dbReference type="GO" id="GO:0005524">
    <property type="term" value="F:ATP binding"/>
    <property type="evidence" value="ECO:0007669"/>
    <property type="project" value="UniProtKB-UniRule"/>
</dbReference>
<evidence type="ECO:0000256" key="1">
    <source>
        <dbReference type="ARBA" id="ARBA00010899"/>
    </source>
</evidence>
<dbReference type="PANTHER" id="PTHR47972">
    <property type="entry name" value="KINESIN-LIKE PROTEIN KLP-3"/>
    <property type="match status" value="1"/>
</dbReference>
<dbReference type="SUPFAM" id="SSF47576">
    <property type="entry name" value="Calponin-homology domain, CH-domain"/>
    <property type="match status" value="1"/>
</dbReference>
<dbReference type="SMART" id="SM00129">
    <property type="entry name" value="KISc"/>
    <property type="match status" value="1"/>
</dbReference>
<name>A0A150G9J9_GONPE</name>
<dbReference type="PROSITE" id="PS50021">
    <property type="entry name" value="CH"/>
    <property type="match status" value="1"/>
</dbReference>
<accession>A0A150G9J9</accession>
<dbReference type="STRING" id="33097.A0A150G9J9"/>
<feature type="coiled-coil region" evidence="4">
    <location>
        <begin position="334"/>
        <end position="361"/>
    </location>
</feature>
<dbReference type="PRINTS" id="PR00380">
    <property type="entry name" value="KINESINHEAVY"/>
</dbReference>
<dbReference type="PANTHER" id="PTHR47972:SF28">
    <property type="entry name" value="KINESIN-LIKE PROTEIN KLP-3"/>
    <property type="match status" value="1"/>
</dbReference>
<evidence type="ECO:0008006" key="10">
    <source>
        <dbReference type="Google" id="ProtNLM"/>
    </source>
</evidence>
<dbReference type="Gene3D" id="1.10.418.10">
    <property type="entry name" value="Calponin-like domain"/>
    <property type="match status" value="1"/>
</dbReference>
<feature type="compositionally biased region" description="Polar residues" evidence="5">
    <location>
        <begin position="810"/>
        <end position="821"/>
    </location>
</feature>
<dbReference type="SMART" id="SM00033">
    <property type="entry name" value="CH"/>
    <property type="match status" value="1"/>
</dbReference>
<dbReference type="GO" id="GO:0003777">
    <property type="term" value="F:microtubule motor activity"/>
    <property type="evidence" value="ECO:0007669"/>
    <property type="project" value="InterPro"/>
</dbReference>
<dbReference type="GO" id="GO:0007018">
    <property type="term" value="P:microtubule-based movement"/>
    <property type="evidence" value="ECO:0007669"/>
    <property type="project" value="InterPro"/>
</dbReference>
<keyword evidence="3" id="KW-0067">ATP-binding</keyword>
<feature type="compositionally biased region" description="Low complexity" evidence="5">
    <location>
        <begin position="889"/>
        <end position="909"/>
    </location>
</feature>
<organism evidence="8 9">
    <name type="scientific">Gonium pectorale</name>
    <name type="common">Green alga</name>
    <dbReference type="NCBI Taxonomy" id="33097"/>
    <lineage>
        <taxon>Eukaryota</taxon>
        <taxon>Viridiplantae</taxon>
        <taxon>Chlorophyta</taxon>
        <taxon>core chlorophytes</taxon>
        <taxon>Chlorophyceae</taxon>
        <taxon>CS clade</taxon>
        <taxon>Chlamydomonadales</taxon>
        <taxon>Volvocaceae</taxon>
        <taxon>Gonium</taxon>
    </lineage>
</organism>
<evidence type="ECO:0000259" key="7">
    <source>
        <dbReference type="PROSITE" id="PS50067"/>
    </source>
</evidence>
<keyword evidence="4" id="KW-0175">Coiled coil</keyword>
<feature type="binding site" evidence="3">
    <location>
        <begin position="441"/>
        <end position="448"/>
    </location>
    <ligand>
        <name>ATP</name>
        <dbReference type="ChEBI" id="CHEBI:30616"/>
    </ligand>
</feature>
<keyword evidence="9" id="KW-1185">Reference proteome</keyword>
<evidence type="ECO:0000256" key="2">
    <source>
        <dbReference type="ARBA" id="ARBA00023175"/>
    </source>
</evidence>
<feature type="region of interest" description="Disordered" evidence="5">
    <location>
        <begin position="798"/>
        <end position="864"/>
    </location>
</feature>
<feature type="region of interest" description="Disordered" evidence="5">
    <location>
        <begin position="754"/>
        <end position="783"/>
    </location>
</feature>
<dbReference type="InterPro" id="IPR001752">
    <property type="entry name" value="Kinesin_motor_dom"/>
</dbReference>
<feature type="domain" description="Calponin-homology (CH)" evidence="6">
    <location>
        <begin position="4"/>
        <end position="113"/>
    </location>
</feature>
<comment type="similarity">
    <text evidence="1">Belongs to the TRAFAC class myosin-kinesin ATPase superfamily. Kinesin family. KIN-14 subfamily.</text>
</comment>
<dbReference type="Proteomes" id="UP000075714">
    <property type="component" value="Unassembled WGS sequence"/>
</dbReference>
<reference evidence="9" key="1">
    <citation type="journal article" date="2016" name="Nat. Commun.">
        <title>The Gonium pectorale genome demonstrates co-option of cell cycle regulation during the evolution of multicellularity.</title>
        <authorList>
            <person name="Hanschen E.R."/>
            <person name="Marriage T.N."/>
            <person name="Ferris P.J."/>
            <person name="Hamaji T."/>
            <person name="Toyoda A."/>
            <person name="Fujiyama A."/>
            <person name="Neme R."/>
            <person name="Noguchi H."/>
            <person name="Minakuchi Y."/>
            <person name="Suzuki M."/>
            <person name="Kawai-Toyooka H."/>
            <person name="Smith D.R."/>
            <person name="Sparks H."/>
            <person name="Anderson J."/>
            <person name="Bakaric R."/>
            <person name="Luria V."/>
            <person name="Karger A."/>
            <person name="Kirschner M.W."/>
            <person name="Durand P.M."/>
            <person name="Michod R.E."/>
            <person name="Nozaki H."/>
            <person name="Olson B.J."/>
        </authorList>
    </citation>
    <scope>NUCLEOTIDE SEQUENCE [LARGE SCALE GENOMIC DNA]</scope>
    <source>
        <strain evidence="9">NIES-2863</strain>
    </source>
</reference>
<dbReference type="InterPro" id="IPR001715">
    <property type="entry name" value="CH_dom"/>
</dbReference>
<keyword evidence="3" id="KW-0547">Nucleotide-binding</keyword>
<comment type="caution">
    <text evidence="8">The sequence shown here is derived from an EMBL/GenBank/DDBJ whole genome shotgun (WGS) entry which is preliminary data.</text>
</comment>
<keyword evidence="2 3" id="KW-0505">Motor protein</keyword>
<gene>
    <name evidence="8" type="ORF">GPECTOR_45g105</name>
</gene>
<proteinExistence type="inferred from homology"/>
<dbReference type="CDD" id="cd22249">
    <property type="entry name" value="UDM1_RNF168_RNF169-like"/>
    <property type="match status" value="1"/>
</dbReference>
<dbReference type="PROSITE" id="PS50067">
    <property type="entry name" value="KINESIN_MOTOR_2"/>
    <property type="match status" value="1"/>
</dbReference>
<dbReference type="SUPFAM" id="SSF52540">
    <property type="entry name" value="P-loop containing nucleoside triphosphate hydrolases"/>
    <property type="match status" value="1"/>
</dbReference>
<feature type="compositionally biased region" description="Polar residues" evidence="5">
    <location>
        <begin position="919"/>
        <end position="944"/>
    </location>
</feature>
<evidence type="ECO:0000256" key="4">
    <source>
        <dbReference type="SAM" id="Coils"/>
    </source>
</evidence>
<feature type="region of interest" description="Disordered" evidence="5">
    <location>
        <begin position="877"/>
        <end position="969"/>
    </location>
</feature>
<dbReference type="AlphaFoldDB" id="A0A150G9J9"/>
<dbReference type="GO" id="GO:0015630">
    <property type="term" value="C:microtubule cytoskeleton"/>
    <property type="evidence" value="ECO:0007669"/>
    <property type="project" value="TreeGrafter"/>
</dbReference>
<dbReference type="InterPro" id="IPR027417">
    <property type="entry name" value="P-loop_NTPase"/>
</dbReference>
<evidence type="ECO:0000313" key="9">
    <source>
        <dbReference type="Proteomes" id="UP000075714"/>
    </source>
</evidence>
<dbReference type="Pfam" id="PF00307">
    <property type="entry name" value="CH"/>
    <property type="match status" value="1"/>
</dbReference>
<dbReference type="InterPro" id="IPR027640">
    <property type="entry name" value="Kinesin-like_fam"/>
</dbReference>
<dbReference type="InterPro" id="IPR036872">
    <property type="entry name" value="CH_dom_sf"/>
</dbReference>
<dbReference type="InterPro" id="IPR036961">
    <property type="entry name" value="Kinesin_motor_dom_sf"/>
</dbReference>